<dbReference type="InterPro" id="IPR004358">
    <property type="entry name" value="Sig_transdc_His_kin-like_C"/>
</dbReference>
<dbReference type="InterPro" id="IPR013767">
    <property type="entry name" value="PAS_fold"/>
</dbReference>
<evidence type="ECO:0000256" key="13">
    <source>
        <dbReference type="ARBA" id="ARBA00023136"/>
    </source>
</evidence>
<keyword evidence="7" id="KW-0812">Transmembrane</keyword>
<evidence type="ECO:0000256" key="3">
    <source>
        <dbReference type="ARBA" id="ARBA00012438"/>
    </source>
</evidence>
<evidence type="ECO:0000256" key="2">
    <source>
        <dbReference type="ARBA" id="ARBA00004651"/>
    </source>
</evidence>
<evidence type="ECO:0000256" key="4">
    <source>
        <dbReference type="ARBA" id="ARBA00022475"/>
    </source>
</evidence>
<dbReference type="Gene3D" id="3.30.565.10">
    <property type="entry name" value="Histidine kinase-like ATPase, C-terminal domain"/>
    <property type="match status" value="1"/>
</dbReference>
<evidence type="ECO:0000259" key="15">
    <source>
        <dbReference type="PROSITE" id="PS50112"/>
    </source>
</evidence>
<keyword evidence="5" id="KW-0597">Phosphoprotein</keyword>
<gene>
    <name evidence="16" type="ORF">HNR07_000791</name>
</gene>
<evidence type="ECO:0000313" key="17">
    <source>
        <dbReference type="Proteomes" id="UP000579647"/>
    </source>
</evidence>
<dbReference type="CDD" id="cd18773">
    <property type="entry name" value="PDC1_HK_sensor"/>
    <property type="match status" value="1"/>
</dbReference>
<reference evidence="16 17" key="1">
    <citation type="submission" date="2020-08" db="EMBL/GenBank/DDBJ databases">
        <title>Sequencing the genomes of 1000 actinobacteria strains.</title>
        <authorList>
            <person name="Klenk H.-P."/>
        </authorList>
    </citation>
    <scope>NUCLEOTIDE SEQUENCE [LARGE SCALE GENOMIC DNA]</scope>
    <source>
        <strain evidence="16 17">DSM 44598</strain>
    </source>
</reference>
<keyword evidence="12" id="KW-0902">Two-component regulatory system</keyword>
<evidence type="ECO:0000256" key="11">
    <source>
        <dbReference type="ARBA" id="ARBA00022989"/>
    </source>
</evidence>
<dbReference type="InterPro" id="IPR050428">
    <property type="entry name" value="TCS_sensor_his_kinase"/>
</dbReference>
<evidence type="ECO:0000256" key="9">
    <source>
        <dbReference type="ARBA" id="ARBA00022777"/>
    </source>
</evidence>
<keyword evidence="13" id="KW-0472">Membrane</keyword>
<dbReference type="InterPro" id="IPR029151">
    <property type="entry name" value="Sensor-like_sf"/>
</dbReference>
<dbReference type="Gene3D" id="1.10.287.130">
    <property type="match status" value="1"/>
</dbReference>
<keyword evidence="6" id="KW-0808">Transferase</keyword>
<dbReference type="SUPFAM" id="SSF103190">
    <property type="entry name" value="Sensory domain-like"/>
    <property type="match status" value="1"/>
</dbReference>
<dbReference type="Pfam" id="PF02518">
    <property type="entry name" value="HATPase_c"/>
    <property type="match status" value="1"/>
</dbReference>
<keyword evidence="9 16" id="KW-0418">Kinase</keyword>
<accession>A0A840W103</accession>
<sequence length="534" mass="55617">MVTARRTTLAGQFLALQLGIVVIVLVMVAAVSLAQSDARLRQTEARRMLSVAESTAARDTVRAGLGEPGGWEVLAPTAEGVRVLSGADHLVIHDRDGQALTLDPGPRAGGSQGDPGVASALLGRAWSGVSETNGQRTVAAAVPVIGEGGEVLGAVVAGMDYPSTGELLVLATPNLLVYLGIASVLGVAGSLLLSRRVKRQTLGLEPDQITRLVEHREAMLHGIKEGVLGLDADDRVTLVNDAAVRLLGLPADSVGAALSELGVPGDLEEVLRGRVRGHDAVVVLGDRLVALNRMPLESDGRPAGSVTTMRDRTDLVELQHELDTSRNTADTLRAQAHEFSNRLHVISGLLELREHEEAAKYVRLVGGARAQLSADVTARVADPSLAALLIAKTSLADEQRTRLRIAPATLVGPVSEDLSEDLVTVVGNLIDNALDAVAHTAADTEPPWVEVEAVGGGGGPVEVAVRDSGPGVPGELEGRVFQHGYTTKAGPDRKRGLGLAIVGLVCARRGGAATVTGSEFTAVLYENPSEGDEH</sequence>
<dbReference type="InterPro" id="IPR000014">
    <property type="entry name" value="PAS"/>
</dbReference>
<comment type="subcellular location">
    <subcellularLocation>
        <location evidence="2">Cell membrane</location>
        <topology evidence="2">Multi-pass membrane protein</topology>
    </subcellularLocation>
</comment>
<keyword evidence="8" id="KW-0547">Nucleotide-binding</keyword>
<feature type="domain" description="PAS" evidence="15">
    <location>
        <begin position="205"/>
        <end position="254"/>
    </location>
</feature>
<dbReference type="RefSeq" id="WP_312893575.1">
    <property type="nucleotide sequence ID" value="NZ_BAAAKM010000105.1"/>
</dbReference>
<dbReference type="InterPro" id="IPR016120">
    <property type="entry name" value="Sig_transdc_His_kin_SpoOB"/>
</dbReference>
<dbReference type="EMBL" id="JACHDO010000001">
    <property type="protein sequence ID" value="MBB5489654.1"/>
    <property type="molecule type" value="Genomic_DNA"/>
</dbReference>
<dbReference type="GO" id="GO:0005886">
    <property type="term" value="C:plasma membrane"/>
    <property type="evidence" value="ECO:0007669"/>
    <property type="project" value="UniProtKB-SubCell"/>
</dbReference>
<dbReference type="AlphaFoldDB" id="A0A840W103"/>
<evidence type="ECO:0000256" key="7">
    <source>
        <dbReference type="ARBA" id="ARBA00022692"/>
    </source>
</evidence>
<dbReference type="SMART" id="SM00387">
    <property type="entry name" value="HATPase_c"/>
    <property type="match status" value="1"/>
</dbReference>
<dbReference type="PROSITE" id="PS50109">
    <property type="entry name" value="HIS_KIN"/>
    <property type="match status" value="1"/>
</dbReference>
<evidence type="ECO:0000313" key="16">
    <source>
        <dbReference type="EMBL" id="MBB5489654.1"/>
    </source>
</evidence>
<dbReference type="Pfam" id="PF14689">
    <property type="entry name" value="SPOB_a"/>
    <property type="match status" value="1"/>
</dbReference>
<dbReference type="PANTHER" id="PTHR45436:SF5">
    <property type="entry name" value="SENSOR HISTIDINE KINASE TRCS"/>
    <property type="match status" value="1"/>
</dbReference>
<dbReference type="GO" id="GO:0000155">
    <property type="term" value="F:phosphorelay sensor kinase activity"/>
    <property type="evidence" value="ECO:0007669"/>
    <property type="project" value="InterPro"/>
</dbReference>
<name>A0A840W103_9ACTN</name>
<dbReference type="InterPro" id="IPR003594">
    <property type="entry name" value="HATPase_dom"/>
</dbReference>
<keyword evidence="17" id="KW-1185">Reference proteome</keyword>
<feature type="domain" description="Histidine kinase" evidence="14">
    <location>
        <begin position="334"/>
        <end position="531"/>
    </location>
</feature>
<dbReference type="Pfam" id="PF17203">
    <property type="entry name" value="sCache_3_2"/>
    <property type="match status" value="1"/>
</dbReference>
<evidence type="ECO:0000256" key="1">
    <source>
        <dbReference type="ARBA" id="ARBA00000085"/>
    </source>
</evidence>
<evidence type="ECO:0000256" key="6">
    <source>
        <dbReference type="ARBA" id="ARBA00022679"/>
    </source>
</evidence>
<dbReference type="CDD" id="cd00130">
    <property type="entry name" value="PAS"/>
    <property type="match status" value="1"/>
</dbReference>
<dbReference type="SMART" id="SM00091">
    <property type="entry name" value="PAS"/>
    <property type="match status" value="1"/>
</dbReference>
<dbReference type="PROSITE" id="PS50112">
    <property type="entry name" value="PAS"/>
    <property type="match status" value="1"/>
</dbReference>
<dbReference type="InterPro" id="IPR035965">
    <property type="entry name" value="PAS-like_dom_sf"/>
</dbReference>
<dbReference type="SUPFAM" id="SSF55890">
    <property type="entry name" value="Sporulation response regulatory protein Spo0B"/>
    <property type="match status" value="1"/>
</dbReference>
<comment type="catalytic activity">
    <reaction evidence="1">
        <text>ATP + protein L-histidine = ADP + protein N-phospho-L-histidine.</text>
        <dbReference type="EC" id="2.7.13.3"/>
    </reaction>
</comment>
<dbReference type="PRINTS" id="PR00344">
    <property type="entry name" value="BCTRLSENSOR"/>
</dbReference>
<dbReference type="InterPro" id="IPR005467">
    <property type="entry name" value="His_kinase_dom"/>
</dbReference>
<dbReference type="GO" id="GO:0006355">
    <property type="term" value="P:regulation of DNA-templated transcription"/>
    <property type="evidence" value="ECO:0007669"/>
    <property type="project" value="InterPro"/>
</dbReference>
<protein>
    <recommendedName>
        <fullName evidence="3">histidine kinase</fullName>
        <ecNumber evidence="3">2.7.13.3</ecNumber>
    </recommendedName>
</protein>
<dbReference type="InterPro" id="IPR036890">
    <property type="entry name" value="HATPase_C_sf"/>
</dbReference>
<dbReference type="InterPro" id="IPR033463">
    <property type="entry name" value="sCache_3"/>
</dbReference>
<organism evidence="16 17">
    <name type="scientific">Nocardiopsis metallicus</name>
    <dbReference type="NCBI Taxonomy" id="179819"/>
    <lineage>
        <taxon>Bacteria</taxon>
        <taxon>Bacillati</taxon>
        <taxon>Actinomycetota</taxon>
        <taxon>Actinomycetes</taxon>
        <taxon>Streptosporangiales</taxon>
        <taxon>Nocardiopsidaceae</taxon>
        <taxon>Nocardiopsis</taxon>
    </lineage>
</organism>
<dbReference type="InterPro" id="IPR039506">
    <property type="entry name" value="SPOB_a"/>
</dbReference>
<dbReference type="SUPFAM" id="SSF55785">
    <property type="entry name" value="PYP-like sensor domain (PAS domain)"/>
    <property type="match status" value="1"/>
</dbReference>
<evidence type="ECO:0000256" key="5">
    <source>
        <dbReference type="ARBA" id="ARBA00022553"/>
    </source>
</evidence>
<evidence type="ECO:0000259" key="14">
    <source>
        <dbReference type="PROSITE" id="PS50109"/>
    </source>
</evidence>
<dbReference type="PANTHER" id="PTHR45436">
    <property type="entry name" value="SENSOR HISTIDINE KINASE YKOH"/>
    <property type="match status" value="1"/>
</dbReference>
<dbReference type="Proteomes" id="UP000579647">
    <property type="component" value="Unassembled WGS sequence"/>
</dbReference>
<dbReference type="GO" id="GO:0005524">
    <property type="term" value="F:ATP binding"/>
    <property type="evidence" value="ECO:0007669"/>
    <property type="project" value="UniProtKB-KW"/>
</dbReference>
<evidence type="ECO:0000256" key="10">
    <source>
        <dbReference type="ARBA" id="ARBA00022840"/>
    </source>
</evidence>
<evidence type="ECO:0000256" key="8">
    <source>
        <dbReference type="ARBA" id="ARBA00022741"/>
    </source>
</evidence>
<dbReference type="Gene3D" id="3.30.450.20">
    <property type="entry name" value="PAS domain"/>
    <property type="match status" value="2"/>
</dbReference>
<evidence type="ECO:0000256" key="12">
    <source>
        <dbReference type="ARBA" id="ARBA00023012"/>
    </source>
</evidence>
<keyword evidence="10" id="KW-0067">ATP-binding</keyword>
<dbReference type="Pfam" id="PF00989">
    <property type="entry name" value="PAS"/>
    <property type="match status" value="1"/>
</dbReference>
<dbReference type="SUPFAM" id="SSF55874">
    <property type="entry name" value="ATPase domain of HSP90 chaperone/DNA topoisomerase II/histidine kinase"/>
    <property type="match status" value="1"/>
</dbReference>
<proteinExistence type="predicted"/>
<keyword evidence="11" id="KW-1133">Transmembrane helix</keyword>
<keyword evidence="4" id="KW-1003">Cell membrane</keyword>
<comment type="caution">
    <text evidence="16">The sequence shown here is derived from an EMBL/GenBank/DDBJ whole genome shotgun (WGS) entry which is preliminary data.</text>
</comment>
<dbReference type="EC" id="2.7.13.3" evidence="3"/>